<protein>
    <submittedName>
        <fullName evidence="1">Uncharacterized protein</fullName>
    </submittedName>
</protein>
<keyword evidence="2" id="KW-1185">Reference proteome</keyword>
<dbReference type="Proteomes" id="UP001062846">
    <property type="component" value="Chromosome 3"/>
</dbReference>
<gene>
    <name evidence="1" type="ORF">RHMOL_Rhmol03G0140300</name>
</gene>
<evidence type="ECO:0000313" key="1">
    <source>
        <dbReference type="EMBL" id="KAI8563838.1"/>
    </source>
</evidence>
<accession>A0ACC0PDQ9</accession>
<evidence type="ECO:0000313" key="2">
    <source>
        <dbReference type="Proteomes" id="UP001062846"/>
    </source>
</evidence>
<comment type="caution">
    <text evidence="1">The sequence shown here is derived from an EMBL/GenBank/DDBJ whole genome shotgun (WGS) entry which is preliminary data.</text>
</comment>
<proteinExistence type="predicted"/>
<name>A0ACC0PDQ9_RHOML</name>
<organism evidence="1 2">
    <name type="scientific">Rhododendron molle</name>
    <name type="common">Chinese azalea</name>
    <name type="synonym">Azalea mollis</name>
    <dbReference type="NCBI Taxonomy" id="49168"/>
    <lineage>
        <taxon>Eukaryota</taxon>
        <taxon>Viridiplantae</taxon>
        <taxon>Streptophyta</taxon>
        <taxon>Embryophyta</taxon>
        <taxon>Tracheophyta</taxon>
        <taxon>Spermatophyta</taxon>
        <taxon>Magnoliopsida</taxon>
        <taxon>eudicotyledons</taxon>
        <taxon>Gunneridae</taxon>
        <taxon>Pentapetalae</taxon>
        <taxon>asterids</taxon>
        <taxon>Ericales</taxon>
        <taxon>Ericaceae</taxon>
        <taxon>Ericoideae</taxon>
        <taxon>Rhodoreae</taxon>
        <taxon>Rhododendron</taxon>
    </lineage>
</organism>
<dbReference type="EMBL" id="CM046390">
    <property type="protein sequence ID" value="KAI8563838.1"/>
    <property type="molecule type" value="Genomic_DNA"/>
</dbReference>
<sequence length="86" mass="10461">MSPFLRYFLEMYNLAPIKVVLNTWHILCSAMRLVESKNPSFSLGDLMLMHVVSRNPTYDKYDLTTRQWFDYLVDRLYDTKKWEMSW</sequence>
<reference evidence="1" key="1">
    <citation type="submission" date="2022-02" db="EMBL/GenBank/DDBJ databases">
        <title>Plant Genome Project.</title>
        <authorList>
            <person name="Zhang R.-G."/>
        </authorList>
    </citation>
    <scope>NUCLEOTIDE SEQUENCE</scope>
    <source>
        <strain evidence="1">AT1</strain>
    </source>
</reference>